<evidence type="ECO:0000313" key="2">
    <source>
        <dbReference type="EMBL" id="GBG94666.1"/>
    </source>
</evidence>
<dbReference type="Pfam" id="PF02384">
    <property type="entry name" value="N6_Mtase"/>
    <property type="match status" value="1"/>
</dbReference>
<dbReference type="InterPro" id="IPR052933">
    <property type="entry name" value="DNA_Protect_Modify"/>
</dbReference>
<reference evidence="2 3" key="1">
    <citation type="journal article" date="2019" name="Int. J. Syst. Evol. Microbiol.">
        <title>Lactobacillus salitolerans sp. nov., a novel lactic acid bacterium isolated from spent mushroom substrates.</title>
        <authorList>
            <person name="Tohno M."/>
            <person name="Tanizawa Y."/>
            <person name="Kojima Y."/>
            <person name="Sakamoto M."/>
            <person name="Nakamura Y."/>
            <person name="Ohkuma M."/>
            <person name="Kobayashi H."/>
        </authorList>
    </citation>
    <scope>NUCLEOTIDE SEQUENCE [LARGE SCALE GENOMIC DNA]</scope>
    <source>
        <strain evidence="2 3">YK43</strain>
    </source>
</reference>
<keyword evidence="2" id="KW-0489">Methyltransferase</keyword>
<proteinExistence type="predicted"/>
<dbReference type="PIRSF" id="PIRSF026567">
    <property type="entry name" value="Adenine_mtase_bact_prd"/>
    <property type="match status" value="1"/>
</dbReference>
<dbReference type="PANTHER" id="PTHR41313">
    <property type="entry name" value="ADENINE-SPECIFIC METHYLTRANSFERASE"/>
    <property type="match status" value="1"/>
</dbReference>
<dbReference type="InterPro" id="IPR016843">
    <property type="entry name" value="S-AdoMet-dep_Ade-MeTrfase_prd"/>
</dbReference>
<name>A0A401IT11_9LACO</name>
<comment type="caution">
    <text evidence="2">The sequence shown here is derived from an EMBL/GenBank/DDBJ whole genome shotgun (WGS) entry which is preliminary data.</text>
</comment>
<dbReference type="InterPro" id="IPR029063">
    <property type="entry name" value="SAM-dependent_MTases_sf"/>
</dbReference>
<dbReference type="GO" id="GO:0008170">
    <property type="term" value="F:N-methyltransferase activity"/>
    <property type="evidence" value="ECO:0007669"/>
    <property type="project" value="InterPro"/>
</dbReference>
<sequence length="341" mass="38219">MNLEKIKKVYEQFEQGIKLLQDDADLAYLDAFIALADDLLSGGQIEDPAGALKKQTVTKLEEIYQQIDLSVLEPEEIRQVIQLVLLQAYRQEKIQANHQMTPDSIGFLLEYLVEKLTQPTQKLKILDLTVGTGNLLTALMLRLQANGWKDLHGLGIDNDDTLLAIASIGAQFEGLNIDLYHQDAIEDLAVSAADLIISDLPVGYYPLDERVQEFKTHAKEGHSYVHHILIEQSLNVLNPGGFGLFVVPGGLFETKESQKLLQVIQDKGYLQGLLNLPAELFANKAARKSLLIIQKKGRSVHQAKQVLLGDFPSFKQQAEFGSFLNEIDTWIKNEQITFNKE</sequence>
<dbReference type="GO" id="GO:0003677">
    <property type="term" value="F:DNA binding"/>
    <property type="evidence" value="ECO:0007669"/>
    <property type="project" value="InterPro"/>
</dbReference>
<dbReference type="Gene3D" id="3.40.50.150">
    <property type="entry name" value="Vaccinia Virus protein VP39"/>
    <property type="match status" value="1"/>
</dbReference>
<evidence type="ECO:0000313" key="3">
    <source>
        <dbReference type="Proteomes" id="UP000286848"/>
    </source>
</evidence>
<dbReference type="CDD" id="cd02440">
    <property type="entry name" value="AdoMet_MTases"/>
    <property type="match status" value="1"/>
</dbReference>
<evidence type="ECO:0000259" key="1">
    <source>
        <dbReference type="Pfam" id="PF02384"/>
    </source>
</evidence>
<dbReference type="RefSeq" id="WP_174713968.1">
    <property type="nucleotide sequence ID" value="NZ_BFFP01000015.1"/>
</dbReference>
<dbReference type="SUPFAM" id="SSF53335">
    <property type="entry name" value="S-adenosyl-L-methionine-dependent methyltransferases"/>
    <property type="match status" value="1"/>
</dbReference>
<dbReference type="PANTHER" id="PTHR41313:SF1">
    <property type="entry name" value="DNA METHYLASE ADENINE-SPECIFIC DOMAIN-CONTAINING PROTEIN"/>
    <property type="match status" value="1"/>
</dbReference>
<gene>
    <name evidence="2" type="ORF">LFYK43_11250</name>
</gene>
<dbReference type="AlphaFoldDB" id="A0A401IT11"/>
<dbReference type="Gene3D" id="1.10.150.470">
    <property type="match status" value="1"/>
</dbReference>
<keyword evidence="2" id="KW-0808">Transferase</keyword>
<keyword evidence="3" id="KW-1185">Reference proteome</keyword>
<dbReference type="EMBL" id="BFFP01000015">
    <property type="protein sequence ID" value="GBG94666.1"/>
    <property type="molecule type" value="Genomic_DNA"/>
</dbReference>
<feature type="domain" description="DNA methylase adenine-specific" evidence="1">
    <location>
        <begin position="85"/>
        <end position="312"/>
    </location>
</feature>
<dbReference type="InterPro" id="IPR003356">
    <property type="entry name" value="DNA_methylase_A-5"/>
</dbReference>
<dbReference type="GO" id="GO:0032259">
    <property type="term" value="P:methylation"/>
    <property type="evidence" value="ECO:0007669"/>
    <property type="project" value="UniProtKB-KW"/>
</dbReference>
<organism evidence="2 3">
    <name type="scientific">Ligilactobacillus salitolerans</name>
    <dbReference type="NCBI Taxonomy" id="1808352"/>
    <lineage>
        <taxon>Bacteria</taxon>
        <taxon>Bacillati</taxon>
        <taxon>Bacillota</taxon>
        <taxon>Bacilli</taxon>
        <taxon>Lactobacillales</taxon>
        <taxon>Lactobacillaceae</taxon>
        <taxon>Ligilactobacillus</taxon>
    </lineage>
</organism>
<accession>A0A401IT11</accession>
<dbReference type="Proteomes" id="UP000286848">
    <property type="component" value="Unassembled WGS sequence"/>
</dbReference>
<protein>
    <submittedName>
        <fullName evidence="2">Adenine-specific DNA methylase</fullName>
    </submittedName>
</protein>